<evidence type="ECO:0000256" key="1">
    <source>
        <dbReference type="ARBA" id="ARBA00005519"/>
    </source>
</evidence>
<dbReference type="Gene3D" id="2.60.120.180">
    <property type="match status" value="1"/>
</dbReference>
<dbReference type="AlphaFoldDB" id="A0A9P3CPJ9"/>
<evidence type="ECO:0000256" key="2">
    <source>
        <dbReference type="RuleBase" id="RU361163"/>
    </source>
</evidence>
<dbReference type="SUPFAM" id="SSF49899">
    <property type="entry name" value="Concanavalin A-like lectins/glucanases"/>
    <property type="match status" value="1"/>
</dbReference>
<comment type="similarity">
    <text evidence="1 2">Belongs to the glycosyl hydrolase 12 (cellulase H) family.</text>
</comment>
<dbReference type="OrthoDB" id="89349at2759"/>
<evidence type="ECO:0000313" key="5">
    <source>
        <dbReference type="Proteomes" id="UP000825890"/>
    </source>
</evidence>
<accession>A0A9P3CPJ9</accession>
<dbReference type="GO" id="GO:0008810">
    <property type="term" value="F:cellulase activity"/>
    <property type="evidence" value="ECO:0007669"/>
    <property type="project" value="InterPro"/>
</dbReference>
<keyword evidence="2" id="KW-0378">Hydrolase</keyword>
<organism evidence="4 5">
    <name type="scientific">Cercospora kikuchii</name>
    <dbReference type="NCBI Taxonomy" id="84275"/>
    <lineage>
        <taxon>Eukaryota</taxon>
        <taxon>Fungi</taxon>
        <taxon>Dikarya</taxon>
        <taxon>Ascomycota</taxon>
        <taxon>Pezizomycotina</taxon>
        <taxon>Dothideomycetes</taxon>
        <taxon>Dothideomycetidae</taxon>
        <taxon>Mycosphaerellales</taxon>
        <taxon>Mycosphaerellaceae</taxon>
        <taxon>Cercospora</taxon>
    </lineage>
</organism>
<keyword evidence="2" id="KW-0326">Glycosidase</keyword>
<feature type="signal peptide" evidence="3">
    <location>
        <begin position="1"/>
        <end position="23"/>
    </location>
</feature>
<keyword evidence="5" id="KW-1185">Reference proteome</keyword>
<dbReference type="Pfam" id="PF01670">
    <property type="entry name" value="Glyco_hydro_12"/>
    <property type="match status" value="1"/>
</dbReference>
<name>A0A9P3CPJ9_9PEZI</name>
<keyword evidence="2" id="KW-0119">Carbohydrate metabolism</keyword>
<dbReference type="InterPro" id="IPR002594">
    <property type="entry name" value="GH12"/>
</dbReference>
<dbReference type="PANTHER" id="PTHR34002:SF9">
    <property type="entry name" value="XYLOGLUCAN-SPECIFIC ENDO-BETA-1,4-GLUCANASE A"/>
    <property type="match status" value="1"/>
</dbReference>
<feature type="chain" id="PRO_5040227812" evidence="3">
    <location>
        <begin position="24"/>
        <end position="305"/>
    </location>
</feature>
<reference evidence="4 5" key="1">
    <citation type="submission" date="2021-01" db="EMBL/GenBank/DDBJ databases">
        <title>Cercospora kikuchii MAFF 305040 whole genome shotgun sequence.</title>
        <authorList>
            <person name="Kashiwa T."/>
            <person name="Suzuki T."/>
        </authorList>
    </citation>
    <scope>NUCLEOTIDE SEQUENCE [LARGE SCALE GENOMIC DNA]</scope>
    <source>
        <strain evidence="4 5">MAFF 305040</strain>
    </source>
</reference>
<proteinExistence type="inferred from homology"/>
<keyword evidence="3" id="KW-0732">Signal</keyword>
<gene>
    <name evidence="4" type="ORF">CKM354_001009400</name>
</gene>
<dbReference type="Proteomes" id="UP000825890">
    <property type="component" value="Unassembled WGS sequence"/>
</dbReference>
<dbReference type="GO" id="GO:0000272">
    <property type="term" value="P:polysaccharide catabolic process"/>
    <property type="evidence" value="ECO:0007669"/>
    <property type="project" value="UniProtKB-KW"/>
</dbReference>
<dbReference type="RefSeq" id="XP_044661479.1">
    <property type="nucleotide sequence ID" value="XM_044805544.1"/>
</dbReference>
<protein>
    <submittedName>
        <fullName evidence="4">Uncharacterized protein</fullName>
    </submittedName>
</protein>
<keyword evidence="2" id="KW-0624">Polysaccharide degradation</keyword>
<dbReference type="GeneID" id="68295669"/>
<evidence type="ECO:0000313" key="4">
    <source>
        <dbReference type="EMBL" id="GIZ46992.1"/>
    </source>
</evidence>
<sequence length="305" mass="33330">MLYTIPTALILFASLSAASPALRQDMPTMNKAGIQIAARNDELMLSTDAASNTLNTNAACDDFGKIQAAGYTLTNNIWGRKKGVTLVGSQCVNVNSIKGNQVAWTADFAWLKGDGGVKSFPNMQLNRNPIPLSNIRSMRTTFNWDLYCNPKSPIEASMVYDLWLGPTNDVNNKKNEVMVWTGARGGAGPLTTDYVNWEPYRKNVQVPGILGLWDLYKGSNGDVTVHSFVAASGRGRGKGNWVERTKFTGNLVDFLKYMTGTLKEIPANYYLVQSQAGAELTYGGRNPAGSRSCKFAVNQFDLEVS</sequence>
<evidence type="ECO:0000256" key="3">
    <source>
        <dbReference type="SAM" id="SignalP"/>
    </source>
</evidence>
<dbReference type="InterPro" id="IPR013319">
    <property type="entry name" value="GH11/12"/>
</dbReference>
<dbReference type="EMBL" id="BOLY01000006">
    <property type="protein sequence ID" value="GIZ46992.1"/>
    <property type="molecule type" value="Genomic_DNA"/>
</dbReference>
<comment type="caution">
    <text evidence="4">The sequence shown here is derived from an EMBL/GenBank/DDBJ whole genome shotgun (WGS) entry which is preliminary data.</text>
</comment>
<dbReference type="PANTHER" id="PTHR34002">
    <property type="entry name" value="BLR1656 PROTEIN"/>
    <property type="match status" value="1"/>
</dbReference>
<dbReference type="InterPro" id="IPR013320">
    <property type="entry name" value="ConA-like_dom_sf"/>
</dbReference>